<keyword evidence="4" id="KW-0808">Transferase</keyword>
<dbReference type="SMART" id="SM00116">
    <property type="entry name" value="CBS"/>
    <property type="match status" value="2"/>
</dbReference>
<dbReference type="InterPro" id="IPR046342">
    <property type="entry name" value="CBS_dom_sf"/>
</dbReference>
<evidence type="ECO:0000313" key="5">
    <source>
        <dbReference type="Proteomes" id="UP000196084"/>
    </source>
</evidence>
<reference evidence="4 5" key="1">
    <citation type="submission" date="2017-02" db="EMBL/GenBank/DDBJ databases">
        <title>Natronthermophilus aegyptiacus gen. nov.,sp. nov., an aerobic, extremely halophilic alkalithermophilic archaeon isolated from the athalassohaline Wadi An Natrun, Egypt.</title>
        <authorList>
            <person name="Zhao B."/>
        </authorList>
    </citation>
    <scope>NUCLEOTIDE SEQUENCE [LARGE SCALE GENOMIC DNA]</scope>
    <source>
        <strain evidence="4 5">CGMCC 1.3597</strain>
    </source>
</reference>
<dbReference type="Pfam" id="PF00571">
    <property type="entry name" value="CBS"/>
    <property type="match status" value="2"/>
</dbReference>
<name>A0A202E430_9EURY</name>
<dbReference type="SUPFAM" id="SSF54631">
    <property type="entry name" value="CBS-domain pair"/>
    <property type="match status" value="1"/>
</dbReference>
<dbReference type="Gene3D" id="3.10.580.10">
    <property type="entry name" value="CBS-domain"/>
    <property type="match status" value="1"/>
</dbReference>
<dbReference type="CDD" id="cd17776">
    <property type="entry name" value="CBS_pair_arch"/>
    <property type="match status" value="1"/>
</dbReference>
<evidence type="ECO:0000256" key="1">
    <source>
        <dbReference type="ARBA" id="ARBA00023122"/>
    </source>
</evidence>
<dbReference type="PANTHER" id="PTHR43080">
    <property type="entry name" value="CBS DOMAIN-CONTAINING PROTEIN CBSX3, MITOCHONDRIAL"/>
    <property type="match status" value="1"/>
</dbReference>
<dbReference type="EMBL" id="MWPH01000004">
    <property type="protein sequence ID" value="OVE83055.1"/>
    <property type="molecule type" value="Genomic_DNA"/>
</dbReference>
<sequence length="145" mass="16112">MCARVADIMTTDVVTADKASSLETVAEQQLRHDVGSVIITTDGEPYGIITETDIVHAAYKSARALADISAQAVASHPLTTVDPDRSIRFVVKRMQDERIKKVVVVDSLEVVGIITTQDLIDHYGLLTSELKDVTQQHRQRRKFMH</sequence>
<dbReference type="InterPro" id="IPR051257">
    <property type="entry name" value="Diverse_CBS-Domain"/>
</dbReference>
<evidence type="ECO:0000313" key="4">
    <source>
        <dbReference type="EMBL" id="OVE83055.1"/>
    </source>
</evidence>
<organism evidence="4 5">
    <name type="scientific">Natronolimnobius baerhuensis</name>
    <dbReference type="NCBI Taxonomy" id="253108"/>
    <lineage>
        <taxon>Archaea</taxon>
        <taxon>Methanobacteriati</taxon>
        <taxon>Methanobacteriota</taxon>
        <taxon>Stenosarchaea group</taxon>
        <taxon>Halobacteria</taxon>
        <taxon>Halobacteriales</taxon>
        <taxon>Natrialbaceae</taxon>
        <taxon>Natronolimnobius</taxon>
    </lineage>
</organism>
<evidence type="ECO:0000259" key="3">
    <source>
        <dbReference type="PROSITE" id="PS51371"/>
    </source>
</evidence>
<dbReference type="PANTHER" id="PTHR43080:SF2">
    <property type="entry name" value="CBS DOMAIN-CONTAINING PROTEIN"/>
    <property type="match status" value="1"/>
</dbReference>
<keyword evidence="1 2" id="KW-0129">CBS domain</keyword>
<dbReference type="OrthoDB" id="43333at2157"/>
<dbReference type="InterPro" id="IPR000644">
    <property type="entry name" value="CBS_dom"/>
</dbReference>
<evidence type="ECO:0000256" key="2">
    <source>
        <dbReference type="PROSITE-ProRule" id="PRU00703"/>
    </source>
</evidence>
<proteinExistence type="predicted"/>
<dbReference type="AlphaFoldDB" id="A0A202E430"/>
<accession>A0A202E430</accession>
<comment type="caution">
    <text evidence="4">The sequence shown here is derived from an EMBL/GenBank/DDBJ whole genome shotgun (WGS) entry which is preliminary data.</text>
</comment>
<gene>
    <name evidence="4" type="ORF">B2G88_16700</name>
</gene>
<keyword evidence="5" id="KW-1185">Reference proteome</keyword>
<feature type="domain" description="CBS" evidence="3">
    <location>
        <begin position="74"/>
        <end position="133"/>
    </location>
</feature>
<dbReference type="PROSITE" id="PS51371">
    <property type="entry name" value="CBS"/>
    <property type="match status" value="2"/>
</dbReference>
<feature type="domain" description="CBS" evidence="3">
    <location>
        <begin position="9"/>
        <end position="65"/>
    </location>
</feature>
<keyword evidence="4" id="KW-0418">Kinase</keyword>
<dbReference type="GO" id="GO:0016301">
    <property type="term" value="F:kinase activity"/>
    <property type="evidence" value="ECO:0007669"/>
    <property type="project" value="UniProtKB-KW"/>
</dbReference>
<dbReference type="Proteomes" id="UP000196084">
    <property type="component" value="Unassembled WGS sequence"/>
</dbReference>
<protein>
    <submittedName>
        <fullName evidence="4">Histidine kinase</fullName>
    </submittedName>
</protein>